<gene>
    <name evidence="1" type="ORF">LCGC14_0555620</name>
</gene>
<reference evidence="1" key="1">
    <citation type="journal article" date="2015" name="Nature">
        <title>Complex archaea that bridge the gap between prokaryotes and eukaryotes.</title>
        <authorList>
            <person name="Spang A."/>
            <person name="Saw J.H."/>
            <person name="Jorgensen S.L."/>
            <person name="Zaremba-Niedzwiedzka K."/>
            <person name="Martijn J."/>
            <person name="Lind A.E."/>
            <person name="van Eijk R."/>
            <person name="Schleper C."/>
            <person name="Guy L."/>
            <person name="Ettema T.J."/>
        </authorList>
    </citation>
    <scope>NUCLEOTIDE SEQUENCE</scope>
</reference>
<sequence length="88" mass="10532">MRLNDYISSLPIGQRNEFRERLAQAHNCSVSLIRKWEYWPPPQDWDSEKVKRMSRKHPAELVSVRITEETTGYQVKRSDLRPECWGDE</sequence>
<organism evidence="1">
    <name type="scientific">marine sediment metagenome</name>
    <dbReference type="NCBI Taxonomy" id="412755"/>
    <lineage>
        <taxon>unclassified sequences</taxon>
        <taxon>metagenomes</taxon>
        <taxon>ecological metagenomes</taxon>
    </lineage>
</organism>
<protein>
    <submittedName>
        <fullName evidence="1">Uncharacterized protein</fullName>
    </submittedName>
</protein>
<evidence type="ECO:0000313" key="1">
    <source>
        <dbReference type="EMBL" id="KKN58091.1"/>
    </source>
</evidence>
<dbReference type="AlphaFoldDB" id="A0A0F9U9X0"/>
<proteinExistence type="predicted"/>
<dbReference type="EMBL" id="LAZR01000777">
    <property type="protein sequence ID" value="KKN58091.1"/>
    <property type="molecule type" value="Genomic_DNA"/>
</dbReference>
<name>A0A0F9U9X0_9ZZZZ</name>
<accession>A0A0F9U9X0</accession>
<comment type="caution">
    <text evidence="1">The sequence shown here is derived from an EMBL/GenBank/DDBJ whole genome shotgun (WGS) entry which is preliminary data.</text>
</comment>